<comment type="caution">
    <text evidence="3">The sequence shown here is derived from an EMBL/GenBank/DDBJ whole genome shotgun (WGS) entry which is preliminary data.</text>
</comment>
<dbReference type="Proteomes" id="UP001159042">
    <property type="component" value="Unassembled WGS sequence"/>
</dbReference>
<dbReference type="PROSITE" id="PS50878">
    <property type="entry name" value="RT_POL"/>
    <property type="match status" value="1"/>
</dbReference>
<evidence type="ECO:0000256" key="1">
    <source>
        <dbReference type="SAM" id="MobiDB-lite"/>
    </source>
</evidence>
<feature type="domain" description="Reverse transcriptase" evidence="2">
    <location>
        <begin position="299"/>
        <end position="570"/>
    </location>
</feature>
<gene>
    <name evidence="3" type="ORF">NQ315_012371</name>
</gene>
<evidence type="ECO:0000313" key="4">
    <source>
        <dbReference type="Proteomes" id="UP001159042"/>
    </source>
</evidence>
<accession>A0AAV8VNA5</accession>
<feature type="region of interest" description="Disordered" evidence="1">
    <location>
        <begin position="848"/>
        <end position="872"/>
    </location>
</feature>
<sequence>MNNDVGYRHPYLPKLHQDSHPGAPKPGQSNPSTISSQLNNHAPRRPVYLPSSPEEESEEEPEAVLAVINLVDVSEEAEEVYEEYYVQEPEVENSSARSPPMEICSIEEINTTPDSPQQVVEANPSSNDPSSSVFLPKIPITIKGNTLTALINTSRRDSVISEELGLILTLDREAKVAKYANTQWVTLWVEIGKVGFNQKLKLEKHSTNTVELGADFLTSQGVTIEFGRRCIYVGLDSRQTCYWDVYKEREEKLKDIDTELPPEVPEPLMEMVQEFADLFRPPTARNTTLTTCHRIQVNSNKIICQRPYPLSPQKTQILYEQLEDMLTTGKSLHLRKLLDLKFLNYSLLYSLLRWHFLYQLVIMNTGDYNSKISNLITEGQYTKLNKDPTKNTPHFIEKLTTINIDSTELLVSFDVVSLFTNVPVDKTLSIVRNKLENDNNLKDRTKLNVSAFMELLTLCIKTTYFQLENDFYQQDFGMAMGSSLSPIMSNIFMEHFEETYVKSYINKPKIWWRYVDDVFSIWPHGQDNLTDFLNFLNNIEPTIKFTLELEEDNKLPFLRLLRKAKIGIIKCEFFNQEKDHIKNILKENAYPINLVDKAFLQIENPSHNNNQQRQNPVANMTIPYIPGISEKLKKLGNNFNIRTAFKTNNTLRSILTHTKPINKEQNEKNCIYQIPCQCGKHYIGETSRPLDVRIKEHKNYVRNYQVDRSNLAQHVWDNHHQINWKEASIIQKEQNFGKRKLKESACIQLNGDNCFSAETLSLNRTWLPLLKKDGEPEIDEADEAPVNYLPFNPNSLEPFAHSNLFPESQRFQPDKVLESERDVEDNDSVLTDIDVVEMFTYLDLSTYEDGEDEEGCESSSYSWLGEEEEEPERLQTMFEVPDELPPISKDYDDIQNLPRVITGARGCCS</sequence>
<reference evidence="3 4" key="1">
    <citation type="journal article" date="2023" name="Insect Mol. Biol.">
        <title>Genome sequencing provides insights into the evolution of gene families encoding plant cell wall-degrading enzymes in longhorned beetles.</title>
        <authorList>
            <person name="Shin N.R."/>
            <person name="Okamura Y."/>
            <person name="Kirsch R."/>
            <person name="Pauchet Y."/>
        </authorList>
    </citation>
    <scope>NUCLEOTIDE SEQUENCE [LARGE SCALE GENOMIC DNA]</scope>
    <source>
        <strain evidence="3">EAD_L_NR</strain>
    </source>
</reference>
<dbReference type="CDD" id="cd00304">
    <property type="entry name" value="RT_like"/>
    <property type="match status" value="1"/>
</dbReference>
<keyword evidence="4" id="KW-1185">Reference proteome</keyword>
<dbReference type="PANTHER" id="PTHR21301">
    <property type="entry name" value="REVERSE TRANSCRIPTASE"/>
    <property type="match status" value="1"/>
</dbReference>
<dbReference type="InterPro" id="IPR000477">
    <property type="entry name" value="RT_dom"/>
</dbReference>
<evidence type="ECO:0000313" key="3">
    <source>
        <dbReference type="EMBL" id="KAJ8915490.1"/>
    </source>
</evidence>
<name>A0AAV8VNA5_9CUCU</name>
<organism evidence="3 4">
    <name type="scientific">Exocentrus adspersus</name>
    <dbReference type="NCBI Taxonomy" id="1586481"/>
    <lineage>
        <taxon>Eukaryota</taxon>
        <taxon>Metazoa</taxon>
        <taxon>Ecdysozoa</taxon>
        <taxon>Arthropoda</taxon>
        <taxon>Hexapoda</taxon>
        <taxon>Insecta</taxon>
        <taxon>Pterygota</taxon>
        <taxon>Neoptera</taxon>
        <taxon>Endopterygota</taxon>
        <taxon>Coleoptera</taxon>
        <taxon>Polyphaga</taxon>
        <taxon>Cucujiformia</taxon>
        <taxon>Chrysomeloidea</taxon>
        <taxon>Cerambycidae</taxon>
        <taxon>Lamiinae</taxon>
        <taxon>Acanthocinini</taxon>
        <taxon>Exocentrus</taxon>
    </lineage>
</organism>
<feature type="compositionally biased region" description="Acidic residues" evidence="1">
    <location>
        <begin position="53"/>
        <end position="62"/>
    </location>
</feature>
<dbReference type="PANTHER" id="PTHR21301:SF10">
    <property type="entry name" value="REVERSE TRANSCRIPTASE DOMAIN-CONTAINING PROTEIN"/>
    <property type="match status" value="1"/>
</dbReference>
<dbReference type="AlphaFoldDB" id="A0AAV8VNA5"/>
<proteinExistence type="predicted"/>
<dbReference type="CDD" id="cd10442">
    <property type="entry name" value="GIY-YIG_PLEs"/>
    <property type="match status" value="1"/>
</dbReference>
<protein>
    <recommendedName>
        <fullName evidence="2">Reverse transcriptase domain-containing protein</fullName>
    </recommendedName>
</protein>
<feature type="region of interest" description="Disordered" evidence="1">
    <location>
        <begin position="1"/>
        <end position="62"/>
    </location>
</feature>
<feature type="compositionally biased region" description="Polar residues" evidence="1">
    <location>
        <begin position="27"/>
        <end position="40"/>
    </location>
</feature>
<dbReference type="EMBL" id="JANEYG010000052">
    <property type="protein sequence ID" value="KAJ8915490.1"/>
    <property type="molecule type" value="Genomic_DNA"/>
</dbReference>
<evidence type="ECO:0000259" key="2">
    <source>
        <dbReference type="PROSITE" id="PS50878"/>
    </source>
</evidence>